<name>A0A2U1NNV9_ARTAN</name>
<reference evidence="1 2" key="1">
    <citation type="journal article" date="2018" name="Mol. Plant">
        <title>The genome of Artemisia annua provides insight into the evolution of Asteraceae family and artemisinin biosynthesis.</title>
        <authorList>
            <person name="Shen Q."/>
            <person name="Zhang L."/>
            <person name="Liao Z."/>
            <person name="Wang S."/>
            <person name="Yan T."/>
            <person name="Shi P."/>
            <person name="Liu M."/>
            <person name="Fu X."/>
            <person name="Pan Q."/>
            <person name="Wang Y."/>
            <person name="Lv Z."/>
            <person name="Lu X."/>
            <person name="Zhang F."/>
            <person name="Jiang W."/>
            <person name="Ma Y."/>
            <person name="Chen M."/>
            <person name="Hao X."/>
            <person name="Li L."/>
            <person name="Tang Y."/>
            <person name="Lv G."/>
            <person name="Zhou Y."/>
            <person name="Sun X."/>
            <person name="Brodelius P.E."/>
            <person name="Rose J.K.C."/>
            <person name="Tang K."/>
        </authorList>
    </citation>
    <scope>NUCLEOTIDE SEQUENCE [LARGE SCALE GENOMIC DNA]</scope>
    <source>
        <strain evidence="2">cv. Huhao1</strain>
        <tissue evidence="1">Leaf</tissue>
    </source>
</reference>
<protein>
    <submittedName>
        <fullName evidence="1">Uncharacterized protein</fullName>
    </submittedName>
</protein>
<sequence>MSSCYVLVKAGTGRGVNRVIGSGLGLIGSGLLGFESIGLRVVGLGPSAFMGKFQQSGYKLGTRRIAKSKSY</sequence>
<proteinExistence type="predicted"/>
<dbReference type="Proteomes" id="UP000245207">
    <property type="component" value="Unassembled WGS sequence"/>
</dbReference>
<evidence type="ECO:0000313" key="1">
    <source>
        <dbReference type="EMBL" id="PWA75195.1"/>
    </source>
</evidence>
<dbReference type="AlphaFoldDB" id="A0A2U1NNV9"/>
<keyword evidence="2" id="KW-1185">Reference proteome</keyword>
<organism evidence="1 2">
    <name type="scientific">Artemisia annua</name>
    <name type="common">Sweet wormwood</name>
    <dbReference type="NCBI Taxonomy" id="35608"/>
    <lineage>
        <taxon>Eukaryota</taxon>
        <taxon>Viridiplantae</taxon>
        <taxon>Streptophyta</taxon>
        <taxon>Embryophyta</taxon>
        <taxon>Tracheophyta</taxon>
        <taxon>Spermatophyta</taxon>
        <taxon>Magnoliopsida</taxon>
        <taxon>eudicotyledons</taxon>
        <taxon>Gunneridae</taxon>
        <taxon>Pentapetalae</taxon>
        <taxon>asterids</taxon>
        <taxon>campanulids</taxon>
        <taxon>Asterales</taxon>
        <taxon>Asteraceae</taxon>
        <taxon>Asteroideae</taxon>
        <taxon>Anthemideae</taxon>
        <taxon>Artemisiinae</taxon>
        <taxon>Artemisia</taxon>
    </lineage>
</organism>
<evidence type="ECO:0000313" key="2">
    <source>
        <dbReference type="Proteomes" id="UP000245207"/>
    </source>
</evidence>
<comment type="caution">
    <text evidence="1">The sequence shown here is derived from an EMBL/GenBank/DDBJ whole genome shotgun (WGS) entry which is preliminary data.</text>
</comment>
<dbReference type="EMBL" id="PKPP01002451">
    <property type="protein sequence ID" value="PWA75195.1"/>
    <property type="molecule type" value="Genomic_DNA"/>
</dbReference>
<accession>A0A2U1NNV9</accession>
<gene>
    <name evidence="1" type="ORF">CTI12_AA126120</name>
</gene>